<organism evidence="1">
    <name type="scientific">Ixodes ricinus</name>
    <name type="common">Common tick</name>
    <name type="synonym">Acarus ricinus</name>
    <dbReference type="NCBI Taxonomy" id="34613"/>
    <lineage>
        <taxon>Eukaryota</taxon>
        <taxon>Metazoa</taxon>
        <taxon>Ecdysozoa</taxon>
        <taxon>Arthropoda</taxon>
        <taxon>Chelicerata</taxon>
        <taxon>Arachnida</taxon>
        <taxon>Acari</taxon>
        <taxon>Parasitiformes</taxon>
        <taxon>Ixodida</taxon>
        <taxon>Ixodoidea</taxon>
        <taxon>Ixodidae</taxon>
        <taxon>Ixodinae</taxon>
        <taxon>Ixodes</taxon>
    </lineage>
</organism>
<dbReference type="AlphaFoldDB" id="A0A131Y3T0"/>
<name>A0A131Y3T0_IXORI</name>
<accession>A0A131Y3T0</accession>
<dbReference type="EMBL" id="GEFM01001643">
    <property type="protein sequence ID" value="JAP74153.1"/>
    <property type="molecule type" value="mRNA"/>
</dbReference>
<proteinExistence type="evidence at transcript level"/>
<feature type="non-terminal residue" evidence="1">
    <location>
        <position position="1"/>
    </location>
</feature>
<reference evidence="1" key="1">
    <citation type="submission" date="2016-02" db="EMBL/GenBank/DDBJ databases">
        <title>RNAseq analyses of the midgut from blood- or serum-fed Ixodes ricinus ticks.</title>
        <authorList>
            <person name="Perner J."/>
            <person name="Provaznik J."/>
            <person name="Schrenkova J."/>
            <person name="Urbanova V."/>
            <person name="Ribeiro J.M."/>
            <person name="Kopacek P."/>
        </authorList>
    </citation>
    <scope>NUCLEOTIDE SEQUENCE</scope>
    <source>
        <tissue evidence="1">Gut</tissue>
    </source>
</reference>
<evidence type="ECO:0000313" key="1">
    <source>
        <dbReference type="EMBL" id="JAP74153.1"/>
    </source>
</evidence>
<protein>
    <submittedName>
        <fullName evidence="1">Uncharacterized protein</fullName>
    </submittedName>
</protein>
<sequence length="283" mass="32031">NHMHIIGGFPTYECATMFQALGHVSRLGSHTNVESAVVKVYMYNGQHYATRRCKAIDRENVIRRAMVRMIRESSPSSFSRTSTAAATTKLSNLLAHYITNKREADEEMDDDLAEGGGGDDEIRKILGATSRFVSSRYSYNVSGIGMCLIDDSINRHKLIQKQSSRKHQSEKKARTIKNIRIVKDHMRSTSFAPGEILSVPEADLEGDALVDNVRRHVVNRYVVSRKLDHMPHYATSYKKLIKGAKLANMTITALRKVLKQAGLLFNQPLFTFHPNYTNMRQNM</sequence>